<keyword evidence="3 5" id="KW-1133">Transmembrane helix</keyword>
<keyword evidence="2 5" id="KW-0812">Transmembrane</keyword>
<dbReference type="SMART" id="SM00752">
    <property type="entry name" value="HTTM"/>
    <property type="match status" value="1"/>
</dbReference>
<reference evidence="7 8" key="1">
    <citation type="submission" date="2015-12" db="EMBL/GenBank/DDBJ databases">
        <title>Haloprofundus marisrubri gen. nov., sp. nov., an extremely halophilic archaeon isolated from the Discovery deep brine-seawater interface in the Red Sea.</title>
        <authorList>
            <person name="Zhang G."/>
            <person name="Stingl U."/>
            <person name="Rashid M."/>
        </authorList>
    </citation>
    <scope>NUCLEOTIDE SEQUENCE [LARGE SCALE GENOMIC DNA]</scope>
    <source>
        <strain evidence="7 8">SB9</strain>
    </source>
</reference>
<evidence type="ECO:0000256" key="4">
    <source>
        <dbReference type="ARBA" id="ARBA00023136"/>
    </source>
</evidence>
<feature type="transmembrane region" description="Helical" evidence="5">
    <location>
        <begin position="31"/>
        <end position="49"/>
    </location>
</feature>
<feature type="transmembrane region" description="Helical" evidence="5">
    <location>
        <begin position="88"/>
        <end position="106"/>
    </location>
</feature>
<feature type="transmembrane region" description="Helical" evidence="5">
    <location>
        <begin position="113"/>
        <end position="131"/>
    </location>
</feature>
<dbReference type="Proteomes" id="UP000054387">
    <property type="component" value="Unassembled WGS sequence"/>
</dbReference>
<sequence>MSDSNSPPLTASVRARVGSALAARFGIDTRALALFRISLGLLLVVDLALRARHLEAFYTDAGVFPLVLHAELYPIVSHLSLHALSGDLWFQALLFLVAGLCGVALLVGYRTRLALLLSFLLLVSLHARNLGVLNGGDSVLRRLLFWSLFLPLGERWSVDALRRSGSPKPQAKRVASLASAALLIQVVLVYAVNAVFKLRGDLWLDGEAVRYVLSLEQFTILFADTVAQYPALLHAVDLLWLGLVIASPLLLVFSGRLRTVLVSLFVGMHLGMLLTMRIGIFPLISITALLVFLPSPAWDWLTARFSGPVVRMAGRLGLASRLDQLRRRSTPTASLGSRLTALRRWTRRTARVVVAVLLAAILVWNAMAVGLVSPPGGDDPAVNPADNTWNMFAPHPPTADWWYVAPGELQSGERVDAYYLSSPVEQRPGTWEMYPSARWRKYMEGFRYSDDDRSRRAFASYLCSRWNRTHDEKLTNITLSYVEQPTRFDGPEPTTQRELLVYNCSSGA</sequence>
<proteinExistence type="predicted"/>
<protein>
    <recommendedName>
        <fullName evidence="6">HTTM-like domain-containing protein</fullName>
    </recommendedName>
</protein>
<keyword evidence="8" id="KW-1185">Reference proteome</keyword>
<feature type="transmembrane region" description="Helical" evidence="5">
    <location>
        <begin position="274"/>
        <end position="294"/>
    </location>
</feature>
<gene>
    <name evidence="7" type="ORF">AUR64_10270</name>
</gene>
<keyword evidence="4 5" id="KW-0472">Membrane</keyword>
<dbReference type="STRING" id="1514971.AUR64_10270"/>
<evidence type="ECO:0000256" key="1">
    <source>
        <dbReference type="ARBA" id="ARBA00004127"/>
    </source>
</evidence>
<comment type="caution">
    <text evidence="7">The sequence shown here is derived from an EMBL/GenBank/DDBJ whole genome shotgun (WGS) entry which is preliminary data.</text>
</comment>
<name>A0A0W1R9R4_9EURY</name>
<dbReference type="GO" id="GO:0012505">
    <property type="term" value="C:endomembrane system"/>
    <property type="evidence" value="ECO:0007669"/>
    <property type="project" value="UniProtKB-SubCell"/>
</dbReference>
<evidence type="ECO:0000256" key="5">
    <source>
        <dbReference type="SAM" id="Phobius"/>
    </source>
</evidence>
<dbReference type="InterPro" id="IPR053934">
    <property type="entry name" value="HTTM_dom"/>
</dbReference>
<feature type="transmembrane region" description="Helical" evidence="5">
    <location>
        <begin position="352"/>
        <end position="372"/>
    </location>
</feature>
<organism evidence="7 8">
    <name type="scientific">Haloprofundus marisrubri</name>
    <dbReference type="NCBI Taxonomy" id="1514971"/>
    <lineage>
        <taxon>Archaea</taxon>
        <taxon>Methanobacteriati</taxon>
        <taxon>Methanobacteriota</taxon>
        <taxon>Stenosarchaea group</taxon>
        <taxon>Halobacteria</taxon>
        <taxon>Halobacteriales</taxon>
        <taxon>Haloferacaceae</taxon>
        <taxon>Haloprofundus</taxon>
    </lineage>
</organism>
<feature type="transmembrane region" description="Helical" evidence="5">
    <location>
        <begin position="174"/>
        <end position="196"/>
    </location>
</feature>
<evidence type="ECO:0000256" key="3">
    <source>
        <dbReference type="ARBA" id="ARBA00022989"/>
    </source>
</evidence>
<dbReference type="EMBL" id="LOPU01000018">
    <property type="protein sequence ID" value="KTG09984.1"/>
    <property type="molecule type" value="Genomic_DNA"/>
</dbReference>
<dbReference type="PANTHER" id="PTHR39535:SF2">
    <property type="entry name" value="HTTM DOMAIN-CONTAINING PROTEIN"/>
    <property type="match status" value="1"/>
</dbReference>
<feature type="domain" description="HTTM-like" evidence="6">
    <location>
        <begin position="24"/>
        <end position="297"/>
    </location>
</feature>
<dbReference type="InterPro" id="IPR052964">
    <property type="entry name" value="Sporulation_signal_mat"/>
</dbReference>
<feature type="transmembrane region" description="Helical" evidence="5">
    <location>
        <begin position="231"/>
        <end position="253"/>
    </location>
</feature>
<evidence type="ECO:0000256" key="2">
    <source>
        <dbReference type="ARBA" id="ARBA00022692"/>
    </source>
</evidence>
<dbReference type="RefSeq" id="WP_058581339.1">
    <property type="nucleotide sequence ID" value="NZ_LOPU01000018.1"/>
</dbReference>
<dbReference type="OrthoDB" id="327281at2157"/>
<dbReference type="Pfam" id="PF05090">
    <property type="entry name" value="HTTM"/>
    <property type="match status" value="1"/>
</dbReference>
<evidence type="ECO:0000313" key="7">
    <source>
        <dbReference type="EMBL" id="KTG09984.1"/>
    </source>
</evidence>
<dbReference type="InterPro" id="IPR011020">
    <property type="entry name" value="HTTM-like"/>
</dbReference>
<dbReference type="AlphaFoldDB" id="A0A0W1R9R4"/>
<comment type="subcellular location">
    <subcellularLocation>
        <location evidence="1">Endomembrane system</location>
        <topology evidence="1">Multi-pass membrane protein</topology>
    </subcellularLocation>
</comment>
<dbReference type="PANTHER" id="PTHR39535">
    <property type="entry name" value="SPORULATION-DELAYING PROTEIN SDPB"/>
    <property type="match status" value="1"/>
</dbReference>
<evidence type="ECO:0000313" key="8">
    <source>
        <dbReference type="Proteomes" id="UP000054387"/>
    </source>
</evidence>
<accession>A0A0W1R9R4</accession>
<evidence type="ECO:0000259" key="6">
    <source>
        <dbReference type="SMART" id="SM00752"/>
    </source>
</evidence>